<protein>
    <submittedName>
        <fullName evidence="2">Transposase</fullName>
    </submittedName>
</protein>
<dbReference type="AlphaFoldDB" id="A0A183FAU3"/>
<proteinExistence type="predicted"/>
<dbReference type="WBParaSite" id="HPBE_0000328501-mRNA-1">
    <property type="protein sequence ID" value="HPBE_0000328501-mRNA-1"/>
    <property type="gene ID" value="HPBE_0000328501"/>
</dbReference>
<organism evidence="1 2">
    <name type="scientific">Heligmosomoides polygyrus</name>
    <name type="common">Parasitic roundworm</name>
    <dbReference type="NCBI Taxonomy" id="6339"/>
    <lineage>
        <taxon>Eukaryota</taxon>
        <taxon>Metazoa</taxon>
        <taxon>Ecdysozoa</taxon>
        <taxon>Nematoda</taxon>
        <taxon>Chromadorea</taxon>
        <taxon>Rhabditida</taxon>
        <taxon>Rhabditina</taxon>
        <taxon>Rhabditomorpha</taxon>
        <taxon>Strongyloidea</taxon>
        <taxon>Heligmosomidae</taxon>
        <taxon>Heligmosomoides</taxon>
    </lineage>
</organism>
<dbReference type="Proteomes" id="UP000050761">
    <property type="component" value="Unassembled WGS sequence"/>
</dbReference>
<evidence type="ECO:0000313" key="2">
    <source>
        <dbReference type="WBParaSite" id="HPBE_0000328501-mRNA-1"/>
    </source>
</evidence>
<sequence>LPAFGKMPSWTTSTRNTTASCTISTIVLRKLRA</sequence>
<keyword evidence="1" id="KW-1185">Reference proteome</keyword>
<accession>A0A183FAU3</accession>
<name>A0A183FAU3_HELPZ</name>
<evidence type="ECO:0000313" key="1">
    <source>
        <dbReference type="Proteomes" id="UP000050761"/>
    </source>
</evidence>
<reference evidence="2" key="1">
    <citation type="submission" date="2019-09" db="UniProtKB">
        <authorList>
            <consortium name="WormBaseParasite"/>
        </authorList>
    </citation>
    <scope>IDENTIFICATION</scope>
</reference>